<evidence type="ECO:0000256" key="2">
    <source>
        <dbReference type="SAM" id="Phobius"/>
    </source>
</evidence>
<keyword evidence="2" id="KW-1133">Transmembrane helix</keyword>
<evidence type="ECO:0000256" key="1">
    <source>
        <dbReference type="SAM" id="MobiDB-lite"/>
    </source>
</evidence>
<dbReference type="EMBL" id="RDQH01000329">
    <property type="protein sequence ID" value="RXI04432.1"/>
    <property type="molecule type" value="Genomic_DNA"/>
</dbReference>
<dbReference type="STRING" id="3750.A0A498KFR2"/>
<keyword evidence="2" id="KW-0812">Transmembrane</keyword>
<dbReference type="Proteomes" id="UP000290289">
    <property type="component" value="Chromosome 3"/>
</dbReference>
<name>A0A498KFR2_MALDO</name>
<evidence type="ECO:0000313" key="4">
    <source>
        <dbReference type="Proteomes" id="UP000290289"/>
    </source>
</evidence>
<dbReference type="AlphaFoldDB" id="A0A498KFR2"/>
<organism evidence="3 4">
    <name type="scientific">Malus domestica</name>
    <name type="common">Apple</name>
    <name type="synonym">Pyrus malus</name>
    <dbReference type="NCBI Taxonomy" id="3750"/>
    <lineage>
        <taxon>Eukaryota</taxon>
        <taxon>Viridiplantae</taxon>
        <taxon>Streptophyta</taxon>
        <taxon>Embryophyta</taxon>
        <taxon>Tracheophyta</taxon>
        <taxon>Spermatophyta</taxon>
        <taxon>Magnoliopsida</taxon>
        <taxon>eudicotyledons</taxon>
        <taxon>Gunneridae</taxon>
        <taxon>Pentapetalae</taxon>
        <taxon>rosids</taxon>
        <taxon>fabids</taxon>
        <taxon>Rosales</taxon>
        <taxon>Rosaceae</taxon>
        <taxon>Amygdaloideae</taxon>
        <taxon>Maleae</taxon>
        <taxon>Malus</taxon>
    </lineage>
</organism>
<feature type="region of interest" description="Disordered" evidence="1">
    <location>
        <begin position="110"/>
        <end position="129"/>
    </location>
</feature>
<gene>
    <name evidence="3" type="ORF">DVH24_038706</name>
</gene>
<keyword evidence="2" id="KW-0472">Membrane</keyword>
<protein>
    <submittedName>
        <fullName evidence="3">Uncharacterized protein</fullName>
    </submittedName>
</protein>
<accession>A0A498KFR2</accession>
<comment type="caution">
    <text evidence="3">The sequence shown here is derived from an EMBL/GenBank/DDBJ whole genome shotgun (WGS) entry which is preliminary data.</text>
</comment>
<evidence type="ECO:0000313" key="3">
    <source>
        <dbReference type="EMBL" id="RXI04432.1"/>
    </source>
</evidence>
<sequence>MNHHASAFQIGEKHGMLQPLEFGESIERWQRSESSRFLRSWFRELMPRTYFVSHGKKKKENVQGLLHSVLFNDILGNSTQEKERDSAISDFVSAAAMADPLFQALKDADDEQNRTHHTSRAGELSHGLGPFRNSVLGELTREHEPHGGLDFPGSDRRFLVVPREPGRLLGELLEDVVDEAVHDSHGLAGDPDVRVDLLQHLEDVDLVGLNALLRFLLLLVSGGGSGLLRELLPGLGLLLGGGFLRHGGLFLLCWLLLGRLLLSFGRHWSGERKLGFGKLGVFRK</sequence>
<feature type="transmembrane region" description="Helical" evidence="2">
    <location>
        <begin position="204"/>
        <end position="223"/>
    </location>
</feature>
<proteinExistence type="predicted"/>
<reference evidence="3 4" key="1">
    <citation type="submission" date="2018-10" db="EMBL/GenBank/DDBJ databases">
        <title>A high-quality apple genome assembly.</title>
        <authorList>
            <person name="Hu J."/>
        </authorList>
    </citation>
    <scope>NUCLEOTIDE SEQUENCE [LARGE SCALE GENOMIC DNA]</scope>
    <source>
        <strain evidence="4">cv. HFTH1</strain>
        <tissue evidence="3">Young leaf</tissue>
    </source>
</reference>
<feature type="transmembrane region" description="Helical" evidence="2">
    <location>
        <begin position="243"/>
        <end position="262"/>
    </location>
</feature>
<keyword evidence="4" id="KW-1185">Reference proteome</keyword>